<evidence type="ECO:0000313" key="2">
    <source>
        <dbReference type="EMBL" id="BAU81018.1"/>
    </source>
</evidence>
<feature type="compositionally biased region" description="Gly residues" evidence="1">
    <location>
        <begin position="66"/>
        <end position="76"/>
    </location>
</feature>
<name>A0A169MZ12_STRLU</name>
<evidence type="ECO:0000256" key="1">
    <source>
        <dbReference type="SAM" id="MobiDB-lite"/>
    </source>
</evidence>
<dbReference type="EMBL" id="AP017424">
    <property type="protein sequence ID" value="BAU81018.1"/>
    <property type="molecule type" value="Genomic_DNA"/>
</dbReference>
<sequence>MSKVSVLGVSFGVPLTAGGAHDGRAPAGFVAALVGVALLGGDRLVVSDEADKALAAPRSPSSWPGGQTGSGLVGRR</sequence>
<organism evidence="2 3">
    <name type="scientific">Streptomyces laurentii</name>
    <dbReference type="NCBI Taxonomy" id="39478"/>
    <lineage>
        <taxon>Bacteria</taxon>
        <taxon>Bacillati</taxon>
        <taxon>Actinomycetota</taxon>
        <taxon>Actinomycetes</taxon>
        <taxon>Kitasatosporales</taxon>
        <taxon>Streptomycetaceae</taxon>
        <taxon>Streptomyces</taxon>
    </lineage>
</organism>
<dbReference type="KEGG" id="slau:SLA_0063"/>
<reference evidence="2 3" key="1">
    <citation type="journal article" date="2016" name="Genome Announc.">
        <title>Complete Genome Sequence of Thiostrepton-Producing Streptomyces laurentii ATCC 31255.</title>
        <authorList>
            <person name="Doi K."/>
            <person name="Fujino Y."/>
            <person name="Nagayoshi Y."/>
            <person name="Ohshima T."/>
            <person name="Ogata S."/>
        </authorList>
    </citation>
    <scope>NUCLEOTIDE SEQUENCE [LARGE SCALE GENOMIC DNA]</scope>
    <source>
        <strain evidence="2 3">ATCC 31255</strain>
    </source>
</reference>
<dbReference type="AlphaFoldDB" id="A0A169MZ12"/>
<keyword evidence="3" id="KW-1185">Reference proteome</keyword>
<gene>
    <name evidence="2" type="ORF">SLA_0063</name>
</gene>
<accession>A0A169MZ12</accession>
<evidence type="ECO:0000313" key="3">
    <source>
        <dbReference type="Proteomes" id="UP000217676"/>
    </source>
</evidence>
<dbReference type="RefSeq" id="WP_359882517.1">
    <property type="nucleotide sequence ID" value="NZ_JBEYHT010000054.1"/>
</dbReference>
<protein>
    <submittedName>
        <fullName evidence="2">Transposase IS4</fullName>
    </submittedName>
</protein>
<dbReference type="Proteomes" id="UP000217676">
    <property type="component" value="Chromosome"/>
</dbReference>
<feature type="region of interest" description="Disordered" evidence="1">
    <location>
        <begin position="53"/>
        <end position="76"/>
    </location>
</feature>
<proteinExistence type="predicted"/>